<protein>
    <submittedName>
        <fullName evidence="1">Uncharacterized protein</fullName>
    </submittedName>
</protein>
<name>A0A0B8NLE1_9VIBR</name>
<organism evidence="1 2">
    <name type="scientific">Vibrio ishigakensis</name>
    <dbReference type="NCBI Taxonomy" id="1481914"/>
    <lineage>
        <taxon>Bacteria</taxon>
        <taxon>Pseudomonadati</taxon>
        <taxon>Pseudomonadota</taxon>
        <taxon>Gammaproteobacteria</taxon>
        <taxon>Vibrionales</taxon>
        <taxon>Vibrionaceae</taxon>
        <taxon>Vibrio</taxon>
    </lineage>
</organism>
<reference evidence="1 2" key="1">
    <citation type="submission" date="2015-01" db="EMBL/GenBank/DDBJ databases">
        <title>Vibrio sp. C1 JCM 19231 whole genome shotgun sequence.</title>
        <authorList>
            <person name="Sawabe T."/>
            <person name="Meirelles P."/>
            <person name="Feng G."/>
            <person name="Sayaka M."/>
            <person name="Hattori M."/>
            <person name="Ohkuma M."/>
        </authorList>
    </citation>
    <scope>NUCLEOTIDE SEQUENCE [LARGE SCALE GENOMIC DNA]</scope>
    <source>
        <strain evidence="2">JCM 19231</strain>
    </source>
</reference>
<comment type="caution">
    <text evidence="1">The sequence shown here is derived from an EMBL/GenBank/DDBJ whole genome shotgun (WGS) entry which is preliminary data.</text>
</comment>
<evidence type="ECO:0000313" key="1">
    <source>
        <dbReference type="EMBL" id="GAM55525.1"/>
    </source>
</evidence>
<evidence type="ECO:0000313" key="2">
    <source>
        <dbReference type="Proteomes" id="UP000031671"/>
    </source>
</evidence>
<sequence>MKKETSWSPLKFVGLWADFRTTDREHIGITEYIIRAEFTKTLRLLFFKETCLIGI</sequence>
<dbReference type="AlphaFoldDB" id="A0A0B8NLE1"/>
<proteinExistence type="predicted"/>
<dbReference type="EMBL" id="BBRZ01000015">
    <property type="protein sequence ID" value="GAM55525.1"/>
    <property type="molecule type" value="Genomic_DNA"/>
</dbReference>
<gene>
    <name evidence="1" type="ORF">JCM19231_5299</name>
</gene>
<dbReference type="Proteomes" id="UP000031671">
    <property type="component" value="Unassembled WGS sequence"/>
</dbReference>
<reference evidence="1 2" key="2">
    <citation type="submission" date="2015-01" db="EMBL/GenBank/DDBJ databases">
        <authorList>
            <consortium name="NBRP consortium"/>
            <person name="Sawabe T."/>
            <person name="Meirelles P."/>
            <person name="Feng G."/>
            <person name="Sayaka M."/>
            <person name="Hattori M."/>
            <person name="Ohkuma M."/>
        </authorList>
    </citation>
    <scope>NUCLEOTIDE SEQUENCE [LARGE SCALE GENOMIC DNA]</scope>
    <source>
        <strain evidence="2">JCM 19231</strain>
    </source>
</reference>
<accession>A0A0B8NLE1</accession>
<keyword evidence="2" id="KW-1185">Reference proteome</keyword>